<dbReference type="EMBL" id="LAIR01000003">
    <property type="protein sequence ID" value="KNX35893.1"/>
    <property type="molecule type" value="Genomic_DNA"/>
</dbReference>
<dbReference type="AlphaFoldDB" id="A0A0L6CEF7"/>
<proteinExistence type="predicted"/>
<evidence type="ECO:0000313" key="2">
    <source>
        <dbReference type="Proteomes" id="UP000037397"/>
    </source>
</evidence>
<sequence length="80" mass="8835">MNGCDTQRFLVRWRAADDVTVSASWFHATAEDVAGEVSRGRRGWMILDGCQVPRMRLDEAANGSTLTDLAVEVQQLEPAV</sequence>
<comment type="caution">
    <text evidence="1">The sequence shown here is derived from an EMBL/GenBank/DDBJ whole genome shotgun (WGS) entry which is preliminary data.</text>
</comment>
<accession>A0A0L6CEF7</accession>
<keyword evidence="2" id="KW-1185">Reference proteome</keyword>
<protein>
    <submittedName>
        <fullName evidence="1">Uncharacterized protein</fullName>
    </submittedName>
</protein>
<organism evidence="1 2">
    <name type="scientific">Luteipulveratus halotolerans</name>
    <dbReference type="NCBI Taxonomy" id="1631356"/>
    <lineage>
        <taxon>Bacteria</taxon>
        <taxon>Bacillati</taxon>
        <taxon>Actinomycetota</taxon>
        <taxon>Actinomycetes</taxon>
        <taxon>Micrococcales</taxon>
        <taxon>Dermacoccaceae</taxon>
        <taxon>Luteipulveratus</taxon>
    </lineage>
</organism>
<dbReference type="Proteomes" id="UP000037397">
    <property type="component" value="Unassembled WGS sequence"/>
</dbReference>
<evidence type="ECO:0000313" key="1">
    <source>
        <dbReference type="EMBL" id="KNX35893.1"/>
    </source>
</evidence>
<gene>
    <name evidence="1" type="ORF">VV01_21745</name>
</gene>
<reference evidence="2" key="1">
    <citation type="submission" date="2015-03" db="EMBL/GenBank/DDBJ databases">
        <title>Luteipulveratus halotolerans sp. nov., a novel actinobacterium (Dermacoccaceae) from Sarawak, Malaysia.</title>
        <authorList>
            <person name="Juboi H."/>
            <person name="Basik A."/>
            <person name="Shamsul S.S."/>
            <person name="Arnold P."/>
            <person name="Schmitt E.K."/>
            <person name="Sanglier J.-J."/>
            <person name="Yeo T."/>
        </authorList>
    </citation>
    <scope>NUCLEOTIDE SEQUENCE [LARGE SCALE GENOMIC DNA]</scope>
    <source>
        <strain evidence="2">C296001</strain>
    </source>
</reference>
<name>A0A0L6CEF7_9MICO</name>